<name>A0A844QG14_9HYPH</name>
<dbReference type="Proteomes" id="UP000463224">
    <property type="component" value="Unassembled WGS sequence"/>
</dbReference>
<evidence type="ECO:0000313" key="3">
    <source>
        <dbReference type="Proteomes" id="UP000463224"/>
    </source>
</evidence>
<dbReference type="AlphaFoldDB" id="A0A844QG14"/>
<proteinExistence type="predicted"/>
<keyword evidence="3" id="KW-1185">Reference proteome</keyword>
<gene>
    <name evidence="2" type="ORF">GN330_07075</name>
</gene>
<sequence length="270" mass="29990">MFMRLSFRRSPWPARGRSRRMPVAPLAVLAVGVLALSACSVSEVMRPDVDVGAKTSAVPARGLARLVPSNPFMAGFPRFNSPASPLQTMSAEERQCRTALKRLGVTYRDIAPINDSASCRIDHPVEISGFSGNIALKPAATLNCQMALAFARWTKDELAPAARWRYMSGIRTIHQGSSYSCRRVNGTTKMSEHSRGNALDVMQIDLKNGKKIDVRKPGWFSFRERGLLNTVRSDACGYFTTVLGPGYDRDHADHFHFDIKPRRNGYRACK</sequence>
<dbReference type="EMBL" id="WPHG01000002">
    <property type="protein sequence ID" value="MVA97008.1"/>
    <property type="molecule type" value="Genomic_DNA"/>
</dbReference>
<dbReference type="Pfam" id="PF06904">
    <property type="entry name" value="Extensin-like_C"/>
    <property type="match status" value="1"/>
</dbReference>
<comment type="caution">
    <text evidence="2">The sequence shown here is derived from an EMBL/GenBank/DDBJ whole genome shotgun (WGS) entry which is preliminary data.</text>
</comment>
<feature type="domain" description="Extensin-like C-terminal" evidence="1">
    <location>
        <begin position="95"/>
        <end position="270"/>
    </location>
</feature>
<accession>A0A844QG14</accession>
<evidence type="ECO:0000259" key="1">
    <source>
        <dbReference type="Pfam" id="PF06904"/>
    </source>
</evidence>
<dbReference type="InterPro" id="IPR009683">
    <property type="entry name" value="Extensin-like_C"/>
</dbReference>
<evidence type="ECO:0000313" key="2">
    <source>
        <dbReference type="EMBL" id="MVA97008.1"/>
    </source>
</evidence>
<reference evidence="2 3" key="1">
    <citation type="submission" date="2019-12" db="EMBL/GenBank/DDBJ databases">
        <title>Nitratireductor arenosus sp. nov., Isolated from sea sand, Jeju island, South Korea.</title>
        <authorList>
            <person name="Kim W."/>
        </authorList>
    </citation>
    <scope>NUCLEOTIDE SEQUENCE [LARGE SCALE GENOMIC DNA]</scope>
    <source>
        <strain evidence="2 3">CAU 1489</strain>
    </source>
</reference>
<protein>
    <submittedName>
        <fullName evidence="2">Extensin</fullName>
    </submittedName>
</protein>
<organism evidence="2 3">
    <name type="scientific">Nitratireductor arenosus</name>
    <dbReference type="NCBI Taxonomy" id="2682096"/>
    <lineage>
        <taxon>Bacteria</taxon>
        <taxon>Pseudomonadati</taxon>
        <taxon>Pseudomonadota</taxon>
        <taxon>Alphaproteobacteria</taxon>
        <taxon>Hyphomicrobiales</taxon>
        <taxon>Phyllobacteriaceae</taxon>
        <taxon>Nitratireductor</taxon>
    </lineage>
</organism>